<dbReference type="AlphaFoldDB" id="A0A1R3S027"/>
<name>A0A1R3S027_ASPC5</name>
<dbReference type="SUPFAM" id="SSF47616">
    <property type="entry name" value="GST C-terminal domain-like"/>
    <property type="match status" value="1"/>
</dbReference>
<dbReference type="InterPro" id="IPR054416">
    <property type="entry name" value="GST_UstS-like_C"/>
</dbReference>
<protein>
    <recommendedName>
        <fullName evidence="1">GST N-terminal domain-containing protein</fullName>
    </recommendedName>
</protein>
<keyword evidence="3" id="KW-1185">Reference proteome</keyword>
<dbReference type="PROSITE" id="PS50404">
    <property type="entry name" value="GST_NTER"/>
    <property type="match status" value="1"/>
</dbReference>
<evidence type="ECO:0000313" key="3">
    <source>
        <dbReference type="Proteomes" id="UP000188318"/>
    </source>
</evidence>
<dbReference type="Pfam" id="PF13409">
    <property type="entry name" value="GST_N_2"/>
    <property type="match status" value="1"/>
</dbReference>
<dbReference type="VEuPathDB" id="FungiDB:ASPCADRAFT_204013"/>
<proteinExistence type="predicted"/>
<feature type="domain" description="GST N-terminal" evidence="1">
    <location>
        <begin position="18"/>
        <end position="109"/>
    </location>
</feature>
<dbReference type="Gene3D" id="1.20.1050.10">
    <property type="match status" value="1"/>
</dbReference>
<sequence>MATNTTTTTTITYYDIAMRPPRERTCCSPNPWKSRLALNFKNLSYTTIWVPLPDVSKVRRSLDLPACRKFADGTDFYTLPILIDANTNSKIGDSFDIAVYLQKHYPTSGAGDLLPPQPLDFVLRQEFTSLVPLSERTEGEFDEYARFNTNVDAVFTAHVGLAVQGMPLDPATAEATKAEFVRRAGVSSFDDFVLQGEAREKVMGSFRETLGDLAKVFLKDRSGPFVLGKKASYADCIVGGWLRMMYVALPGSEWEELRSWHGGVFGRLHDALDEFAEVK</sequence>
<dbReference type="Proteomes" id="UP000188318">
    <property type="component" value="Unassembled WGS sequence"/>
</dbReference>
<dbReference type="OMA" id="RAGVSCW"/>
<dbReference type="OrthoDB" id="4951845at2759"/>
<dbReference type="STRING" id="602072.A0A1R3S027"/>
<reference evidence="3" key="1">
    <citation type="journal article" date="2017" name="Genome Biol.">
        <title>Comparative genomics reveals high biological diversity and specific adaptations in the industrially and medically important fungal genus Aspergillus.</title>
        <authorList>
            <person name="de Vries R.P."/>
            <person name="Riley R."/>
            <person name="Wiebenga A."/>
            <person name="Aguilar-Osorio G."/>
            <person name="Amillis S."/>
            <person name="Uchima C.A."/>
            <person name="Anderluh G."/>
            <person name="Asadollahi M."/>
            <person name="Askin M."/>
            <person name="Barry K."/>
            <person name="Battaglia E."/>
            <person name="Bayram O."/>
            <person name="Benocci T."/>
            <person name="Braus-Stromeyer S.A."/>
            <person name="Caldana C."/>
            <person name="Canovas D."/>
            <person name="Cerqueira G.C."/>
            <person name="Chen F."/>
            <person name="Chen W."/>
            <person name="Choi C."/>
            <person name="Clum A."/>
            <person name="Dos Santos R.A."/>
            <person name="Damasio A.R."/>
            <person name="Diallinas G."/>
            <person name="Emri T."/>
            <person name="Fekete E."/>
            <person name="Flipphi M."/>
            <person name="Freyberg S."/>
            <person name="Gallo A."/>
            <person name="Gournas C."/>
            <person name="Habgood R."/>
            <person name="Hainaut M."/>
            <person name="Harispe M.L."/>
            <person name="Henrissat B."/>
            <person name="Hilden K.S."/>
            <person name="Hope R."/>
            <person name="Hossain A."/>
            <person name="Karabika E."/>
            <person name="Karaffa L."/>
            <person name="Karanyi Z."/>
            <person name="Krasevec N."/>
            <person name="Kuo A."/>
            <person name="Kusch H."/>
            <person name="LaButti K."/>
            <person name="Lagendijk E.L."/>
            <person name="Lapidus A."/>
            <person name="Levasseur A."/>
            <person name="Lindquist E."/>
            <person name="Lipzen A."/>
            <person name="Logrieco A.F."/>
            <person name="MacCabe A."/>
            <person name="Maekelae M.R."/>
            <person name="Malavazi I."/>
            <person name="Melin P."/>
            <person name="Meyer V."/>
            <person name="Mielnichuk N."/>
            <person name="Miskei M."/>
            <person name="Molnar A.P."/>
            <person name="Mule G."/>
            <person name="Ngan C.Y."/>
            <person name="Orejas M."/>
            <person name="Orosz E."/>
            <person name="Ouedraogo J.P."/>
            <person name="Overkamp K.M."/>
            <person name="Park H.-S."/>
            <person name="Perrone G."/>
            <person name="Piumi F."/>
            <person name="Punt P.J."/>
            <person name="Ram A.F."/>
            <person name="Ramon A."/>
            <person name="Rauscher S."/>
            <person name="Record E."/>
            <person name="Riano-Pachon D.M."/>
            <person name="Robert V."/>
            <person name="Roehrig J."/>
            <person name="Ruller R."/>
            <person name="Salamov A."/>
            <person name="Salih N.S."/>
            <person name="Samson R.A."/>
            <person name="Sandor E."/>
            <person name="Sanguinetti M."/>
            <person name="Schuetze T."/>
            <person name="Sepcic K."/>
            <person name="Shelest E."/>
            <person name="Sherlock G."/>
            <person name="Sophianopoulou V."/>
            <person name="Squina F.M."/>
            <person name="Sun H."/>
            <person name="Susca A."/>
            <person name="Todd R.B."/>
            <person name="Tsang A."/>
            <person name="Unkles S.E."/>
            <person name="van de Wiele N."/>
            <person name="van Rossen-Uffink D."/>
            <person name="Oliveira J.V."/>
            <person name="Vesth T.C."/>
            <person name="Visser J."/>
            <person name="Yu J.-H."/>
            <person name="Zhou M."/>
            <person name="Andersen M.R."/>
            <person name="Archer D.B."/>
            <person name="Baker S.E."/>
            <person name="Benoit I."/>
            <person name="Brakhage A.A."/>
            <person name="Braus G.H."/>
            <person name="Fischer R."/>
            <person name="Frisvad J.C."/>
            <person name="Goldman G.H."/>
            <person name="Houbraken J."/>
            <person name="Oakley B."/>
            <person name="Pocsi I."/>
            <person name="Scazzocchio C."/>
            <person name="Seiboth B."/>
            <person name="vanKuyk P.A."/>
            <person name="Wortman J."/>
            <person name="Dyer P.S."/>
            <person name="Grigoriev I.V."/>
        </authorList>
    </citation>
    <scope>NUCLEOTIDE SEQUENCE [LARGE SCALE GENOMIC DNA]</scope>
    <source>
        <strain evidence="3">ITEM 5010</strain>
    </source>
</reference>
<dbReference type="EMBL" id="KV907494">
    <property type="protein sequence ID" value="OOG00116.1"/>
    <property type="molecule type" value="Genomic_DNA"/>
</dbReference>
<evidence type="ECO:0000313" key="2">
    <source>
        <dbReference type="EMBL" id="OOG00116.1"/>
    </source>
</evidence>
<dbReference type="Pfam" id="PF22041">
    <property type="entry name" value="GST_C_7"/>
    <property type="match status" value="1"/>
</dbReference>
<organism evidence="2 3">
    <name type="scientific">Aspergillus carbonarius (strain ITEM 5010)</name>
    <dbReference type="NCBI Taxonomy" id="602072"/>
    <lineage>
        <taxon>Eukaryota</taxon>
        <taxon>Fungi</taxon>
        <taxon>Dikarya</taxon>
        <taxon>Ascomycota</taxon>
        <taxon>Pezizomycotina</taxon>
        <taxon>Eurotiomycetes</taxon>
        <taxon>Eurotiomycetidae</taxon>
        <taxon>Eurotiales</taxon>
        <taxon>Aspergillaceae</taxon>
        <taxon>Aspergillus</taxon>
        <taxon>Aspergillus subgen. Circumdati</taxon>
    </lineage>
</organism>
<dbReference type="InterPro" id="IPR004045">
    <property type="entry name" value="Glutathione_S-Trfase_N"/>
</dbReference>
<accession>A0A1R3S027</accession>
<dbReference type="SUPFAM" id="SSF52833">
    <property type="entry name" value="Thioredoxin-like"/>
    <property type="match status" value="1"/>
</dbReference>
<gene>
    <name evidence="2" type="ORF">ASPCADRAFT_204013</name>
</gene>
<evidence type="ECO:0000259" key="1">
    <source>
        <dbReference type="PROSITE" id="PS50404"/>
    </source>
</evidence>
<dbReference type="Gene3D" id="3.40.30.10">
    <property type="entry name" value="Glutaredoxin"/>
    <property type="match status" value="1"/>
</dbReference>
<dbReference type="InterPro" id="IPR036282">
    <property type="entry name" value="Glutathione-S-Trfase_C_sf"/>
</dbReference>
<dbReference type="InterPro" id="IPR036249">
    <property type="entry name" value="Thioredoxin-like_sf"/>
</dbReference>